<dbReference type="PANTHER" id="PTHR37422:SF13">
    <property type="entry name" value="LIPOPOLYSACCHARIDE BIOSYNTHESIS PROTEIN PA4999-RELATED"/>
    <property type="match status" value="1"/>
</dbReference>
<keyword evidence="4 6" id="KW-0472">Membrane</keyword>
<comment type="subcellular location">
    <subcellularLocation>
        <location evidence="1">Membrane</location>
        <topology evidence="1">Multi-pass membrane protein</topology>
    </subcellularLocation>
</comment>
<evidence type="ECO:0000256" key="1">
    <source>
        <dbReference type="ARBA" id="ARBA00004141"/>
    </source>
</evidence>
<feature type="transmembrane region" description="Helical" evidence="6">
    <location>
        <begin position="174"/>
        <end position="195"/>
    </location>
</feature>
<reference evidence="8 9" key="2">
    <citation type="submission" date="2020-03" db="EMBL/GenBank/DDBJ databases">
        <authorList>
            <person name="Ichikawa N."/>
            <person name="Kimura A."/>
            <person name="Kitahashi Y."/>
            <person name="Uohara A."/>
        </authorList>
    </citation>
    <scope>NUCLEOTIDE SEQUENCE [LARGE SCALE GENOMIC DNA]</scope>
    <source>
        <strain evidence="8 9">NBRC 107702</strain>
    </source>
</reference>
<feature type="transmembrane region" description="Helical" evidence="6">
    <location>
        <begin position="93"/>
        <end position="109"/>
    </location>
</feature>
<dbReference type="EMBL" id="AP022870">
    <property type="protein sequence ID" value="BCB77092.1"/>
    <property type="molecule type" value="Genomic_DNA"/>
</dbReference>
<feature type="transmembrane region" description="Helical" evidence="6">
    <location>
        <begin position="462"/>
        <end position="480"/>
    </location>
</feature>
<dbReference type="AlphaFoldDB" id="A0A6F8XTB8"/>
<feature type="transmembrane region" description="Helical" evidence="6">
    <location>
        <begin position="43"/>
        <end position="61"/>
    </location>
</feature>
<evidence type="ECO:0000313" key="8">
    <source>
        <dbReference type="EMBL" id="BCB77092.1"/>
    </source>
</evidence>
<reference evidence="8 9" key="1">
    <citation type="submission" date="2020-03" db="EMBL/GenBank/DDBJ databases">
        <title>Whole genome shotgun sequence of Phytohabitans flavus NBRC 107702.</title>
        <authorList>
            <person name="Komaki H."/>
            <person name="Tamura T."/>
        </authorList>
    </citation>
    <scope>NUCLEOTIDE SEQUENCE [LARGE SCALE GENOMIC DNA]</scope>
    <source>
        <strain evidence="8 9">NBRC 107702</strain>
    </source>
</reference>
<feature type="region of interest" description="Disordered" evidence="5">
    <location>
        <begin position="1"/>
        <end position="31"/>
    </location>
</feature>
<dbReference type="InterPro" id="IPR007016">
    <property type="entry name" value="O-antigen_ligase-rel_domated"/>
</dbReference>
<dbReference type="KEGG" id="pfla:Pflav_035020"/>
<evidence type="ECO:0000256" key="3">
    <source>
        <dbReference type="ARBA" id="ARBA00022989"/>
    </source>
</evidence>
<dbReference type="Pfam" id="PF04932">
    <property type="entry name" value="Wzy_C"/>
    <property type="match status" value="1"/>
</dbReference>
<sequence>MARGAVRHGTDDGAKMLSTQPRTELAAEGTVPRTDQTGRLGRWLGVALVALLGALLVWVLFETWIQVLLSTPVEDDKGNLLPDGPDWPKDVKNGLYFLILALTAIKIAVDRRWRDFRTPADIAVVVLGVVFVLAGLFGDSPVGLIGEAGWVYLRGVIVFYAWRAADPGRKSVRRVLTVVGVIVGLNALIAIWQTLAGPTSYQNLGWINMTWALINRAHALLDHPNHLGHLLALTMLGIFAYMASRTKVHWKWWAAFVALAIALSATQSRESTIGFVAGVVVICVLRRGKWAAAAITCTIVLGFAAAQLAVSPENRSELARRLAGVASAFNLPSGAESDDACVETRTDCADDREKIPEREVRVLYAQQGVELWLKRPVLGYGVGQFGGIVAYEHDPLWYQDTRFGPEGFRLYGSNEKQVDSFWLHLLVETGALGALAYLVWLFLLIAPIVRAVWRRGLAVHPFGWWAPAAMMFAILVACLAPSLEDPLFPAQLFTILGLAWVWWRRGTLVSSGLTVTPERTEERE</sequence>
<evidence type="ECO:0000256" key="4">
    <source>
        <dbReference type="ARBA" id="ARBA00023136"/>
    </source>
</evidence>
<evidence type="ECO:0000256" key="5">
    <source>
        <dbReference type="SAM" id="MobiDB-lite"/>
    </source>
</evidence>
<feature type="transmembrane region" description="Helical" evidence="6">
    <location>
        <begin position="144"/>
        <end position="162"/>
    </location>
</feature>
<accession>A0A6F8XTB8</accession>
<feature type="transmembrane region" description="Helical" evidence="6">
    <location>
        <begin position="226"/>
        <end position="243"/>
    </location>
</feature>
<feature type="domain" description="O-antigen ligase-related" evidence="7">
    <location>
        <begin position="254"/>
        <end position="438"/>
    </location>
</feature>
<evidence type="ECO:0000256" key="6">
    <source>
        <dbReference type="SAM" id="Phobius"/>
    </source>
</evidence>
<evidence type="ECO:0000313" key="9">
    <source>
        <dbReference type="Proteomes" id="UP000502508"/>
    </source>
</evidence>
<organism evidence="8 9">
    <name type="scientific">Phytohabitans flavus</name>
    <dbReference type="NCBI Taxonomy" id="1076124"/>
    <lineage>
        <taxon>Bacteria</taxon>
        <taxon>Bacillati</taxon>
        <taxon>Actinomycetota</taxon>
        <taxon>Actinomycetes</taxon>
        <taxon>Micromonosporales</taxon>
        <taxon>Micromonosporaceae</taxon>
    </lineage>
</organism>
<evidence type="ECO:0000259" key="7">
    <source>
        <dbReference type="Pfam" id="PF04932"/>
    </source>
</evidence>
<protein>
    <recommendedName>
        <fullName evidence="7">O-antigen ligase-related domain-containing protein</fullName>
    </recommendedName>
</protein>
<keyword evidence="3 6" id="KW-1133">Transmembrane helix</keyword>
<feature type="transmembrane region" description="Helical" evidence="6">
    <location>
        <begin position="425"/>
        <end position="450"/>
    </location>
</feature>
<dbReference type="GO" id="GO:0016020">
    <property type="term" value="C:membrane"/>
    <property type="evidence" value="ECO:0007669"/>
    <property type="project" value="UniProtKB-SubCell"/>
</dbReference>
<dbReference type="Proteomes" id="UP000502508">
    <property type="component" value="Chromosome"/>
</dbReference>
<keyword evidence="9" id="KW-1185">Reference proteome</keyword>
<dbReference type="PANTHER" id="PTHR37422">
    <property type="entry name" value="TEICHURONIC ACID BIOSYNTHESIS PROTEIN TUAE"/>
    <property type="match status" value="1"/>
</dbReference>
<evidence type="ECO:0000256" key="2">
    <source>
        <dbReference type="ARBA" id="ARBA00022692"/>
    </source>
</evidence>
<keyword evidence="2 6" id="KW-0812">Transmembrane</keyword>
<gene>
    <name evidence="8" type="ORF">Pflav_035020</name>
</gene>
<feature type="transmembrane region" description="Helical" evidence="6">
    <location>
        <begin position="487"/>
        <end position="503"/>
    </location>
</feature>
<feature type="transmembrane region" description="Helical" evidence="6">
    <location>
        <begin position="288"/>
        <end position="310"/>
    </location>
</feature>
<name>A0A6F8XTB8_9ACTN</name>
<proteinExistence type="predicted"/>
<feature type="transmembrane region" description="Helical" evidence="6">
    <location>
        <begin position="121"/>
        <end position="138"/>
    </location>
</feature>
<dbReference type="InterPro" id="IPR051533">
    <property type="entry name" value="WaaL-like"/>
</dbReference>